<keyword evidence="6" id="KW-0735">Signal-anchor</keyword>
<keyword evidence="9" id="KW-0472">Membrane</keyword>
<dbReference type="GO" id="GO:0006493">
    <property type="term" value="P:protein O-linked glycosylation"/>
    <property type="evidence" value="ECO:0000318"/>
    <property type="project" value="GO_Central"/>
</dbReference>
<reference evidence="11 12" key="1">
    <citation type="journal article" date="2011" name="Science">
        <title>The ecoresponsive genome of Daphnia pulex.</title>
        <authorList>
            <person name="Colbourne J.K."/>
            <person name="Pfrender M.E."/>
            <person name="Gilbert D."/>
            <person name="Thomas W.K."/>
            <person name="Tucker A."/>
            <person name="Oakley T.H."/>
            <person name="Tokishita S."/>
            <person name="Aerts A."/>
            <person name="Arnold G.J."/>
            <person name="Basu M.K."/>
            <person name="Bauer D.J."/>
            <person name="Caceres C.E."/>
            <person name="Carmel L."/>
            <person name="Casola C."/>
            <person name="Choi J.H."/>
            <person name="Detter J.C."/>
            <person name="Dong Q."/>
            <person name="Dusheyko S."/>
            <person name="Eads B.D."/>
            <person name="Frohlich T."/>
            <person name="Geiler-Samerotte K.A."/>
            <person name="Gerlach D."/>
            <person name="Hatcher P."/>
            <person name="Jogdeo S."/>
            <person name="Krijgsveld J."/>
            <person name="Kriventseva E.V."/>
            <person name="Kultz D."/>
            <person name="Laforsch C."/>
            <person name="Lindquist E."/>
            <person name="Lopez J."/>
            <person name="Manak J.R."/>
            <person name="Muller J."/>
            <person name="Pangilinan J."/>
            <person name="Patwardhan R.P."/>
            <person name="Pitluck S."/>
            <person name="Pritham E.J."/>
            <person name="Rechtsteiner A."/>
            <person name="Rho M."/>
            <person name="Rogozin I.B."/>
            <person name="Sakarya O."/>
            <person name="Salamov A."/>
            <person name="Schaack S."/>
            <person name="Shapiro H."/>
            <person name="Shiga Y."/>
            <person name="Skalitzky C."/>
            <person name="Smith Z."/>
            <person name="Souvorov A."/>
            <person name="Sung W."/>
            <person name="Tang Z."/>
            <person name="Tsuchiya D."/>
            <person name="Tu H."/>
            <person name="Vos H."/>
            <person name="Wang M."/>
            <person name="Wolf Y.I."/>
            <person name="Yamagata H."/>
            <person name="Yamada T."/>
            <person name="Ye Y."/>
            <person name="Shaw J.R."/>
            <person name="Andrews J."/>
            <person name="Crease T.J."/>
            <person name="Tang H."/>
            <person name="Lucas S.M."/>
            <person name="Robertson H.M."/>
            <person name="Bork P."/>
            <person name="Koonin E.V."/>
            <person name="Zdobnov E.M."/>
            <person name="Grigoriev I.V."/>
            <person name="Lynch M."/>
            <person name="Boore J.L."/>
        </authorList>
    </citation>
    <scope>NUCLEOTIDE SEQUENCE [LARGE SCALE GENOMIC DNA]</scope>
</reference>
<comment type="subcellular location">
    <subcellularLocation>
        <location evidence="1 10">Golgi apparatus membrane</location>
        <topology evidence="1 10">Single-pass type II membrane protein</topology>
    </subcellularLocation>
</comment>
<evidence type="ECO:0000256" key="4">
    <source>
        <dbReference type="ARBA" id="ARBA00022679"/>
    </source>
</evidence>
<evidence type="ECO:0000313" key="11">
    <source>
        <dbReference type="EMBL" id="EFX74702.1"/>
    </source>
</evidence>
<accession>E9H0R7</accession>
<dbReference type="eggNOG" id="KOG2287">
    <property type="taxonomic scope" value="Eukaryota"/>
</dbReference>
<keyword evidence="5" id="KW-0812">Transmembrane</keyword>
<keyword evidence="12" id="KW-1185">Reference proteome</keyword>
<protein>
    <recommendedName>
        <fullName evidence="10">Hexosyltransferase</fullName>
        <ecNumber evidence="10">2.4.1.-</ecNumber>
    </recommendedName>
</protein>
<evidence type="ECO:0000256" key="7">
    <source>
        <dbReference type="ARBA" id="ARBA00022989"/>
    </source>
</evidence>
<dbReference type="PANTHER" id="PTHR11214">
    <property type="entry name" value="BETA-1,3-N-ACETYLGLUCOSAMINYLTRANSFERASE"/>
    <property type="match status" value="1"/>
</dbReference>
<dbReference type="Pfam" id="PF01762">
    <property type="entry name" value="Galactosyl_T"/>
    <property type="match status" value="1"/>
</dbReference>
<dbReference type="Gene3D" id="3.90.550.50">
    <property type="match status" value="1"/>
</dbReference>
<evidence type="ECO:0000256" key="6">
    <source>
        <dbReference type="ARBA" id="ARBA00022968"/>
    </source>
</evidence>
<evidence type="ECO:0000256" key="10">
    <source>
        <dbReference type="RuleBase" id="RU363063"/>
    </source>
</evidence>
<dbReference type="Proteomes" id="UP000000305">
    <property type="component" value="Unassembled WGS sequence"/>
</dbReference>
<dbReference type="GO" id="GO:0000139">
    <property type="term" value="C:Golgi membrane"/>
    <property type="evidence" value="ECO:0000318"/>
    <property type="project" value="GO_Central"/>
</dbReference>
<dbReference type="EMBL" id="GL732581">
    <property type="protein sequence ID" value="EFX74702.1"/>
    <property type="molecule type" value="Genomic_DNA"/>
</dbReference>
<dbReference type="FunFam" id="3.90.550.50:FF:000057">
    <property type="entry name" value="Hexosyltransferase"/>
    <property type="match status" value="1"/>
</dbReference>
<dbReference type="STRING" id="6669.E9H0R7"/>
<evidence type="ECO:0000313" key="12">
    <source>
        <dbReference type="Proteomes" id="UP000000305"/>
    </source>
</evidence>
<dbReference type="PhylomeDB" id="E9H0R7"/>
<keyword evidence="8 10" id="KW-0333">Golgi apparatus</keyword>
<evidence type="ECO:0000256" key="2">
    <source>
        <dbReference type="ARBA" id="ARBA00008661"/>
    </source>
</evidence>
<dbReference type="GO" id="GO:0016758">
    <property type="term" value="F:hexosyltransferase activity"/>
    <property type="evidence" value="ECO:0007669"/>
    <property type="project" value="InterPro"/>
</dbReference>
<evidence type="ECO:0000256" key="3">
    <source>
        <dbReference type="ARBA" id="ARBA00022676"/>
    </source>
</evidence>
<keyword evidence="7" id="KW-1133">Transmembrane helix</keyword>
<organism evidence="11 12">
    <name type="scientific">Daphnia pulex</name>
    <name type="common">Water flea</name>
    <dbReference type="NCBI Taxonomy" id="6669"/>
    <lineage>
        <taxon>Eukaryota</taxon>
        <taxon>Metazoa</taxon>
        <taxon>Ecdysozoa</taxon>
        <taxon>Arthropoda</taxon>
        <taxon>Crustacea</taxon>
        <taxon>Branchiopoda</taxon>
        <taxon>Diplostraca</taxon>
        <taxon>Cladocera</taxon>
        <taxon>Anomopoda</taxon>
        <taxon>Daphniidae</taxon>
        <taxon>Daphnia</taxon>
    </lineage>
</organism>
<dbReference type="KEGG" id="dpx:DAPPUDRAFT_56803"/>
<dbReference type="InterPro" id="IPR002659">
    <property type="entry name" value="Glyco_trans_31"/>
</dbReference>
<dbReference type="OrthoDB" id="5512589at2759"/>
<dbReference type="AlphaFoldDB" id="E9H0R7"/>
<keyword evidence="3 10" id="KW-0328">Glycosyltransferase</keyword>
<evidence type="ECO:0000256" key="8">
    <source>
        <dbReference type="ARBA" id="ARBA00023034"/>
    </source>
</evidence>
<evidence type="ECO:0000256" key="5">
    <source>
        <dbReference type="ARBA" id="ARBA00022692"/>
    </source>
</evidence>
<dbReference type="EC" id="2.4.1.-" evidence="10"/>
<dbReference type="InParanoid" id="E9H0R7"/>
<keyword evidence="4" id="KW-0808">Transferase</keyword>
<dbReference type="OMA" id="NMHRLPY"/>
<dbReference type="PANTHER" id="PTHR11214:SF334">
    <property type="entry name" value="HEXOSYLTRANSFERASE"/>
    <property type="match status" value="1"/>
</dbReference>
<gene>
    <name evidence="11" type="ORF">DAPPUDRAFT_56803</name>
</gene>
<proteinExistence type="inferred from homology"/>
<name>E9H0R7_DAPPU</name>
<evidence type="ECO:0000256" key="9">
    <source>
        <dbReference type="ARBA" id="ARBA00023136"/>
    </source>
</evidence>
<sequence>MARFGFFLGQTRNDSIQKRIEEESQKHGDIVQIEMDDSYRNLTLKGIAVLNWVRQHCAKVDLVFKVDDDVYVNVHNLVHFVRSNYQSNNSVFGHAWGETYPHRYKDSKYYISLEEYPWSNYPYNWLSGPAYFMHASVVIPLLAASQTTPLHPFEDVFLTGMCREKAGVKIRNSIDQRQQLWFMKPYFEGTHRFLFYRPIHQSPK</sequence>
<dbReference type="HOGENOM" id="CLU_036849_6_0_1"/>
<dbReference type="GO" id="GO:0016757">
    <property type="term" value="F:glycosyltransferase activity"/>
    <property type="evidence" value="ECO:0000318"/>
    <property type="project" value="GO_Central"/>
</dbReference>
<comment type="similarity">
    <text evidence="2 10">Belongs to the glycosyltransferase 31 family.</text>
</comment>
<evidence type="ECO:0000256" key="1">
    <source>
        <dbReference type="ARBA" id="ARBA00004323"/>
    </source>
</evidence>